<evidence type="ECO:0000313" key="2">
    <source>
        <dbReference type="Proteomes" id="UP000297453"/>
    </source>
</evidence>
<accession>A0A4R9G9F5</accession>
<dbReference type="SUPFAM" id="SSF52058">
    <property type="entry name" value="L domain-like"/>
    <property type="match status" value="1"/>
</dbReference>
<dbReference type="PANTHER" id="PTHR47186:SF61">
    <property type="entry name" value="LEUCINE-RICH REPEAT-CONTAINING PROTEIN 57-RELATED"/>
    <property type="match status" value="1"/>
</dbReference>
<proteinExistence type="predicted"/>
<evidence type="ECO:0008006" key="3">
    <source>
        <dbReference type="Google" id="ProtNLM"/>
    </source>
</evidence>
<dbReference type="Gene3D" id="3.80.10.10">
    <property type="entry name" value="Ribonuclease Inhibitor"/>
    <property type="match status" value="1"/>
</dbReference>
<dbReference type="EMBL" id="RQEP01000005">
    <property type="protein sequence ID" value="TGK07690.1"/>
    <property type="molecule type" value="Genomic_DNA"/>
</dbReference>
<dbReference type="RefSeq" id="WP_210413029.1">
    <property type="nucleotide sequence ID" value="NZ_RQEP01000005.1"/>
</dbReference>
<name>A0A4R9G9F5_9LEPT</name>
<keyword evidence="2" id="KW-1185">Reference proteome</keyword>
<reference evidence="1" key="1">
    <citation type="journal article" date="2019" name="PLoS Negl. Trop. Dis.">
        <title>Revisiting the worldwide diversity of Leptospira species in the environment.</title>
        <authorList>
            <person name="Vincent A.T."/>
            <person name="Schiettekatte O."/>
            <person name="Bourhy P."/>
            <person name="Veyrier F.J."/>
            <person name="Picardeau M."/>
        </authorList>
    </citation>
    <scope>NUCLEOTIDE SEQUENCE [LARGE SCALE GENOMIC DNA]</scope>
    <source>
        <strain evidence="1">SSS9</strain>
    </source>
</reference>
<protein>
    <recommendedName>
        <fullName evidence="3">Leucine-rich repeat domain-containing protein</fullName>
    </recommendedName>
</protein>
<evidence type="ECO:0000313" key="1">
    <source>
        <dbReference type="EMBL" id="TGK07690.1"/>
    </source>
</evidence>
<sequence length="336" mass="38263">MTQKIITDPVNIPIEHINMELAAGHHVIVQFSEKYYDAKKLKVLNDLCAANNRSFGVRFFGFPMSYFDCSALDSLPDVKCLYLDSMHDVTNLEKISDLKYLEKLSLGIFNLTDTEILAADNLTQLEELFLGDTKSKALNLQYLSRFSNLRILINSGHLKNIDAIASLKHLSFLGLYSISKVSLDFVNPLSKLETLHLILGGRSNINEVINASIEHLHIVRVRGFDDFKNIARFPLLRSLLIEDQIQLRSIAFEKEMASLQDVRFSNCKNLKTIFRLQNLSHLSRLLISRTQVDFQSLASQKFPDSLKQFTFHSGRSKVDAAIKDQLQEMGYSSIFQ</sequence>
<dbReference type="InterPro" id="IPR032675">
    <property type="entry name" value="LRR_dom_sf"/>
</dbReference>
<organism evidence="1 2">
    <name type="scientific">Leptospira semungkisensis</name>
    <dbReference type="NCBI Taxonomy" id="2484985"/>
    <lineage>
        <taxon>Bacteria</taxon>
        <taxon>Pseudomonadati</taxon>
        <taxon>Spirochaetota</taxon>
        <taxon>Spirochaetia</taxon>
        <taxon>Leptospirales</taxon>
        <taxon>Leptospiraceae</taxon>
        <taxon>Leptospira</taxon>
    </lineage>
</organism>
<comment type="caution">
    <text evidence="1">The sequence shown here is derived from an EMBL/GenBank/DDBJ whole genome shotgun (WGS) entry which is preliminary data.</text>
</comment>
<dbReference type="AlphaFoldDB" id="A0A4R9G9F5"/>
<gene>
    <name evidence="1" type="ORF">EHO59_06205</name>
</gene>
<dbReference type="Proteomes" id="UP000297453">
    <property type="component" value="Unassembled WGS sequence"/>
</dbReference>
<dbReference type="PANTHER" id="PTHR47186">
    <property type="entry name" value="LEUCINE-RICH REPEAT-CONTAINING PROTEIN 57"/>
    <property type="match status" value="1"/>
</dbReference>